<evidence type="ECO:0008006" key="3">
    <source>
        <dbReference type="Google" id="ProtNLM"/>
    </source>
</evidence>
<evidence type="ECO:0000313" key="2">
    <source>
        <dbReference type="Proteomes" id="UP000694700"/>
    </source>
</evidence>
<dbReference type="InterPro" id="IPR036388">
    <property type="entry name" value="WH-like_DNA-bd_sf"/>
</dbReference>
<dbReference type="InterPro" id="IPR036397">
    <property type="entry name" value="RNaseH_sf"/>
</dbReference>
<protein>
    <recommendedName>
        <fullName evidence="3">Tc1-like transposase DDE domain-containing protein</fullName>
    </recommendedName>
</protein>
<evidence type="ECO:0000313" key="1">
    <source>
        <dbReference type="Ensembl" id="ENSCCRP00015096512.1"/>
    </source>
</evidence>
<dbReference type="Ensembl" id="ENSCCRT00015099645.1">
    <property type="protein sequence ID" value="ENSCCRP00015096512.1"/>
    <property type="gene ID" value="ENSCCRG00015038897.1"/>
</dbReference>
<dbReference type="Gene3D" id="1.10.10.10">
    <property type="entry name" value="Winged helix-like DNA-binding domain superfamily/Winged helix DNA-binding domain"/>
    <property type="match status" value="1"/>
</dbReference>
<proteinExistence type="predicted"/>
<name>A0A8C1ZWF6_CYPCA</name>
<accession>A0A8C1ZWF6</accession>
<dbReference type="GO" id="GO:0003676">
    <property type="term" value="F:nucleic acid binding"/>
    <property type="evidence" value="ECO:0007669"/>
    <property type="project" value="InterPro"/>
</dbReference>
<dbReference type="AlphaFoldDB" id="A0A8C1ZWF6"/>
<sequence length="225" mass="25873">MAQTNEISEDLRKRVGVVHQTRKGFKAFFKQFGLHKSTVRQTVYQECSTNKEHSRSKICKSPLGLSHIEHCCPTAHKNHIPSVRHGVSIMVWLCFAASGPGRLAIIDGTMNSELYKANVRSKWLMQQDNDPKHTSYFTKGWLKKNKVNVLEWPSQIPALNPIEMLWKDLKQAWFCTEEWAKIPTNRCAGQISSYKKHYPQLLLQKGVRPDTESKDSHTVATFFFS</sequence>
<reference evidence="1" key="1">
    <citation type="submission" date="2025-08" db="UniProtKB">
        <authorList>
            <consortium name="Ensembl"/>
        </authorList>
    </citation>
    <scope>IDENTIFICATION</scope>
</reference>
<dbReference type="Proteomes" id="UP000694700">
    <property type="component" value="Unplaced"/>
</dbReference>
<dbReference type="Gene3D" id="3.30.420.10">
    <property type="entry name" value="Ribonuclease H-like superfamily/Ribonuclease H"/>
    <property type="match status" value="1"/>
</dbReference>
<organism evidence="1 2">
    <name type="scientific">Cyprinus carpio</name>
    <name type="common">Common carp</name>
    <dbReference type="NCBI Taxonomy" id="7962"/>
    <lineage>
        <taxon>Eukaryota</taxon>
        <taxon>Metazoa</taxon>
        <taxon>Chordata</taxon>
        <taxon>Craniata</taxon>
        <taxon>Vertebrata</taxon>
        <taxon>Euteleostomi</taxon>
        <taxon>Actinopterygii</taxon>
        <taxon>Neopterygii</taxon>
        <taxon>Teleostei</taxon>
        <taxon>Ostariophysi</taxon>
        <taxon>Cypriniformes</taxon>
        <taxon>Cyprinidae</taxon>
        <taxon>Cyprininae</taxon>
        <taxon>Cyprinus</taxon>
    </lineage>
</organism>